<keyword evidence="4" id="KW-0969">Cilium</keyword>
<dbReference type="GO" id="GO:0016020">
    <property type="term" value="C:membrane"/>
    <property type="evidence" value="ECO:0007669"/>
    <property type="project" value="TreeGrafter"/>
</dbReference>
<proteinExistence type="predicted"/>
<dbReference type="InterPro" id="IPR055379">
    <property type="entry name" value="BBS2_pf_dom"/>
</dbReference>
<accession>A0A8S1F8C7</accession>
<evidence type="ECO:0008006" key="14">
    <source>
        <dbReference type="Google" id="ProtNLM"/>
    </source>
</evidence>
<dbReference type="PANTHER" id="PTHR32465:SF0">
    <property type="entry name" value="BARDET-BIEDL SYNDROME 2 PROTEIN"/>
    <property type="match status" value="1"/>
</dbReference>
<dbReference type="InterPro" id="IPR016616">
    <property type="entry name" value="Bardet-Biedl_syndrome_2_prot"/>
</dbReference>
<keyword evidence="3" id="KW-0963">Cytoplasm</keyword>
<comment type="subcellular location">
    <subcellularLocation>
        <location evidence="1">Cell projection</location>
        <location evidence="1">Cilium</location>
    </subcellularLocation>
    <subcellularLocation>
        <location evidence="2">Cytoplasm</location>
        <location evidence="2">Cytoskeleton</location>
    </subcellularLocation>
</comment>
<feature type="domain" description="BBS2 hairpin" evidence="11">
    <location>
        <begin position="524"/>
        <end position="619"/>
    </location>
</feature>
<dbReference type="Pfam" id="PF14782">
    <property type="entry name" value="BBS2_GAE"/>
    <property type="match status" value="1"/>
</dbReference>
<evidence type="ECO:0000259" key="11">
    <source>
        <dbReference type="Pfam" id="PF23353"/>
    </source>
</evidence>
<evidence type="ECO:0000256" key="6">
    <source>
        <dbReference type="ARBA" id="ARBA00023273"/>
    </source>
</evidence>
<dbReference type="SUPFAM" id="SSF50978">
    <property type="entry name" value="WD40 repeat-like"/>
    <property type="match status" value="1"/>
</dbReference>
<dbReference type="GO" id="GO:1905515">
    <property type="term" value="P:non-motile cilium assembly"/>
    <property type="evidence" value="ECO:0007669"/>
    <property type="project" value="InterPro"/>
</dbReference>
<evidence type="ECO:0000256" key="5">
    <source>
        <dbReference type="ARBA" id="ARBA00023212"/>
    </source>
</evidence>
<evidence type="ECO:0000313" key="12">
    <source>
        <dbReference type="EMBL" id="CAB3410101.1"/>
    </source>
</evidence>
<dbReference type="Pfam" id="PF14783">
    <property type="entry name" value="BBS2_Mid"/>
    <property type="match status" value="1"/>
</dbReference>
<dbReference type="Pfam" id="PF23350">
    <property type="entry name" value="BBS2_pf"/>
    <property type="match status" value="1"/>
</dbReference>
<sequence>MGTFLSKSHILDSETALNIAETIRCIAAAPFGPGYDYLLIGTDSHVICYDVHNNQTIFRNEVPDGVNCFAVGKVAENPPAIYCGGNCCIWGFDKDGGNCYWTVTGDVVTTMCICDYDNDGENELIIGSPDYEIRVFKNDLMRWEMMETDAVLSLVTVSNNAFGYALANGTVGVYRNQERTWRIKSKNNISAMFRFPDDNLMTCVWKHGKIDMRFVSNGDISSKDQSLSGAVSAATISRKERCEDSEITIILADGKVHGYKLQQRKEPVDSMQELIREFGQKKHNLMMELSNYEAEEQLTDADKERDQRIPIDTTVNCLYVVNYDELTLNLVIEASHKIFVRAVIIFAEGLFEGESYIWIPTADKQGDRVVIPLVPEKDQPNDMHIKSFLGHVDAYKLHVFEMARLIPRFARFTLTSNPPFWNEPTCFVEFEFKAKPGKFFDWVHECFVVDEKTEAFDPDLKKAELKFIGLAPKKGICLCFRYDVQENKMVIYHDCIETTGNIIQHLAAYFQISNVESHAQFANEFKEADEILSEIDSMTELRDRLTAELQERQSTVKETLIRAEDSITIDNIPEARKFYLRLKQMESAARQAALLRWNNNERCVKSLRRLHKIIENAAKLRVGEPNRRIVSACRSAIADDNKQVVVKILEFGAA</sequence>
<feature type="domain" description="BBS2 platform" evidence="10">
    <location>
        <begin position="419"/>
        <end position="510"/>
    </location>
</feature>
<feature type="domain" description="BBS2 GAE" evidence="8">
    <location>
        <begin position="323"/>
        <end position="409"/>
    </location>
</feature>
<feature type="domain" description="Ciliary BBSome complex subunit 2 N-terminal" evidence="7">
    <location>
        <begin position="15"/>
        <end position="72"/>
    </location>
</feature>
<dbReference type="Pfam" id="PF23353">
    <property type="entry name" value="BBS2_hp"/>
    <property type="match status" value="1"/>
</dbReference>
<keyword evidence="6" id="KW-0966">Cell projection</keyword>
<dbReference type="Gene3D" id="2.130.10.10">
    <property type="entry name" value="YVTN repeat-like/Quinoprotein amine dehydrogenase"/>
    <property type="match status" value="1"/>
</dbReference>
<comment type="caution">
    <text evidence="12">The sequence shown here is derived from an EMBL/GenBank/DDBJ whole genome shotgun (WGS) entry which is preliminary data.</text>
</comment>
<dbReference type="AlphaFoldDB" id="A0A8S1F8C7"/>
<dbReference type="PANTHER" id="PTHR32465">
    <property type="entry name" value="BARDET-BIEDL SYNDROME 2 PROTEIN"/>
    <property type="match status" value="1"/>
</dbReference>
<dbReference type="InterPro" id="IPR029430">
    <property type="entry name" value="BBS2_N"/>
</dbReference>
<dbReference type="InterPro" id="IPR029333">
    <property type="entry name" value="BBS2_GAE_dom"/>
</dbReference>
<dbReference type="GO" id="GO:0043005">
    <property type="term" value="C:neuron projection"/>
    <property type="evidence" value="ECO:0007669"/>
    <property type="project" value="TreeGrafter"/>
</dbReference>
<keyword evidence="5" id="KW-0206">Cytoskeleton</keyword>
<name>A0A8S1F8C7_9PELO</name>
<reference evidence="12 13" key="1">
    <citation type="submission" date="2020-04" db="EMBL/GenBank/DDBJ databases">
        <authorList>
            <person name="Laetsch R D."/>
            <person name="Stevens L."/>
            <person name="Kumar S."/>
            <person name="Blaxter L. M."/>
        </authorList>
    </citation>
    <scope>NUCLEOTIDE SEQUENCE [LARGE SCALE GENOMIC DNA]</scope>
</reference>
<dbReference type="GO" id="GO:0034464">
    <property type="term" value="C:BBSome"/>
    <property type="evidence" value="ECO:0007669"/>
    <property type="project" value="InterPro"/>
</dbReference>
<gene>
    <name evidence="12" type="ORF">CBOVIS_LOCUS11665</name>
</gene>
<evidence type="ECO:0000259" key="10">
    <source>
        <dbReference type="Pfam" id="PF23350"/>
    </source>
</evidence>
<dbReference type="EMBL" id="CADEPM010000009">
    <property type="protein sequence ID" value="CAB3410101.1"/>
    <property type="molecule type" value="Genomic_DNA"/>
</dbReference>
<dbReference type="PIRSF" id="PIRSF013684">
    <property type="entry name" value="BBS2"/>
    <property type="match status" value="1"/>
</dbReference>
<dbReference type="OrthoDB" id="2120021at2759"/>
<dbReference type="InterPro" id="IPR015943">
    <property type="entry name" value="WD40/YVTN_repeat-like_dom_sf"/>
</dbReference>
<dbReference type="InterPro" id="IPR036322">
    <property type="entry name" value="WD40_repeat_dom_sf"/>
</dbReference>
<evidence type="ECO:0000256" key="3">
    <source>
        <dbReference type="ARBA" id="ARBA00022490"/>
    </source>
</evidence>
<feature type="domain" description="Ciliary BBSome complex subunit 2 middle region" evidence="9">
    <location>
        <begin position="110"/>
        <end position="213"/>
    </location>
</feature>
<dbReference type="GO" id="GO:0031514">
    <property type="term" value="C:motile cilium"/>
    <property type="evidence" value="ECO:0007669"/>
    <property type="project" value="TreeGrafter"/>
</dbReference>
<evidence type="ECO:0000259" key="7">
    <source>
        <dbReference type="Pfam" id="PF14781"/>
    </source>
</evidence>
<evidence type="ECO:0000256" key="4">
    <source>
        <dbReference type="ARBA" id="ARBA00023069"/>
    </source>
</evidence>
<evidence type="ECO:0000256" key="2">
    <source>
        <dbReference type="ARBA" id="ARBA00004245"/>
    </source>
</evidence>
<keyword evidence="13" id="KW-1185">Reference proteome</keyword>
<dbReference type="InterPro" id="IPR029429">
    <property type="entry name" value="BBS2_Mid"/>
</dbReference>
<organism evidence="12 13">
    <name type="scientific">Caenorhabditis bovis</name>
    <dbReference type="NCBI Taxonomy" id="2654633"/>
    <lineage>
        <taxon>Eukaryota</taxon>
        <taxon>Metazoa</taxon>
        <taxon>Ecdysozoa</taxon>
        <taxon>Nematoda</taxon>
        <taxon>Chromadorea</taxon>
        <taxon>Rhabditida</taxon>
        <taxon>Rhabditina</taxon>
        <taxon>Rhabditomorpha</taxon>
        <taxon>Rhabditoidea</taxon>
        <taxon>Rhabditidae</taxon>
        <taxon>Peloderinae</taxon>
        <taxon>Caenorhabditis</taxon>
    </lineage>
</organism>
<evidence type="ECO:0000313" key="13">
    <source>
        <dbReference type="Proteomes" id="UP000494206"/>
    </source>
</evidence>
<evidence type="ECO:0000259" key="8">
    <source>
        <dbReference type="Pfam" id="PF14782"/>
    </source>
</evidence>
<evidence type="ECO:0000256" key="1">
    <source>
        <dbReference type="ARBA" id="ARBA00004138"/>
    </source>
</evidence>
<protein>
    <recommendedName>
        <fullName evidence="14">Bardet-Biedl syndrome 2 protein homolog</fullName>
    </recommendedName>
</protein>
<dbReference type="Proteomes" id="UP000494206">
    <property type="component" value="Unassembled WGS sequence"/>
</dbReference>
<dbReference type="Pfam" id="PF14781">
    <property type="entry name" value="BBS2_N"/>
    <property type="match status" value="1"/>
</dbReference>
<evidence type="ECO:0000259" key="9">
    <source>
        <dbReference type="Pfam" id="PF14783"/>
    </source>
</evidence>
<dbReference type="InterPro" id="IPR055380">
    <property type="entry name" value="BBS2_hp_dom"/>
</dbReference>
<dbReference type="GO" id="GO:0036064">
    <property type="term" value="C:ciliary basal body"/>
    <property type="evidence" value="ECO:0007669"/>
    <property type="project" value="TreeGrafter"/>
</dbReference>